<dbReference type="EMBL" id="JBHUMM010000001">
    <property type="protein sequence ID" value="MFD2670074.1"/>
    <property type="molecule type" value="Genomic_DNA"/>
</dbReference>
<name>A0ABW5R657_9BACL</name>
<gene>
    <name evidence="2" type="ORF">ACFSUC_00455</name>
</gene>
<feature type="coiled-coil region" evidence="1">
    <location>
        <begin position="57"/>
        <end position="98"/>
    </location>
</feature>
<accession>A0ABW5R657</accession>
<dbReference type="Pfam" id="PF19610">
    <property type="entry name" value="DUF6115"/>
    <property type="match status" value="1"/>
</dbReference>
<reference evidence="3" key="1">
    <citation type="journal article" date="2019" name="Int. J. Syst. Evol. Microbiol.">
        <title>The Global Catalogue of Microorganisms (GCM) 10K type strain sequencing project: providing services to taxonomists for standard genome sequencing and annotation.</title>
        <authorList>
            <consortium name="The Broad Institute Genomics Platform"/>
            <consortium name="The Broad Institute Genome Sequencing Center for Infectious Disease"/>
            <person name="Wu L."/>
            <person name="Ma J."/>
        </authorList>
    </citation>
    <scope>NUCLEOTIDE SEQUENCE [LARGE SCALE GENOMIC DNA]</scope>
    <source>
        <strain evidence="3">KCTC 33676</strain>
    </source>
</reference>
<keyword evidence="1" id="KW-0175">Coiled coil</keyword>
<dbReference type="RefSeq" id="WP_379927418.1">
    <property type="nucleotide sequence ID" value="NZ_JBHUMM010000001.1"/>
</dbReference>
<evidence type="ECO:0000256" key="1">
    <source>
        <dbReference type="SAM" id="Coils"/>
    </source>
</evidence>
<dbReference type="Proteomes" id="UP001597497">
    <property type="component" value="Unassembled WGS sequence"/>
</dbReference>
<dbReference type="InterPro" id="IPR046118">
    <property type="entry name" value="DUF6115"/>
</dbReference>
<evidence type="ECO:0000313" key="3">
    <source>
        <dbReference type="Proteomes" id="UP001597497"/>
    </source>
</evidence>
<sequence length="183" mass="20725">MEESWQLIALLGAVIVVFSAIQSKKQHNQAPSDLIREMEDAFTQFSSDISEDNERVVQHVDQTKSRLEDELHALKEQMHDLVKENERLSTELSELKHAHAITAERIEQRPVNQADTALSAEPSVQLDSQPDPDSIAVRYETLLDMHRQGKSIEHIAKSQGINKGEVQLIITLAAQEEQERAQK</sequence>
<organism evidence="2 3">
    <name type="scientific">Marinicrinis sediminis</name>
    <dbReference type="NCBI Taxonomy" id="1652465"/>
    <lineage>
        <taxon>Bacteria</taxon>
        <taxon>Bacillati</taxon>
        <taxon>Bacillota</taxon>
        <taxon>Bacilli</taxon>
        <taxon>Bacillales</taxon>
        <taxon>Paenibacillaceae</taxon>
    </lineage>
</organism>
<evidence type="ECO:0000313" key="2">
    <source>
        <dbReference type="EMBL" id="MFD2670074.1"/>
    </source>
</evidence>
<proteinExistence type="predicted"/>
<keyword evidence="3" id="KW-1185">Reference proteome</keyword>
<comment type="caution">
    <text evidence="2">The sequence shown here is derived from an EMBL/GenBank/DDBJ whole genome shotgun (WGS) entry which is preliminary data.</text>
</comment>
<protein>
    <submittedName>
        <fullName evidence="2">DUF6115 domain-containing protein</fullName>
    </submittedName>
</protein>